<protein>
    <submittedName>
        <fullName evidence="1">Uncharacterized protein</fullName>
    </submittedName>
</protein>
<evidence type="ECO:0000313" key="1">
    <source>
        <dbReference type="EMBL" id="EMZ35152.1"/>
    </source>
</evidence>
<dbReference type="EMBL" id="AQFT01000032">
    <property type="protein sequence ID" value="EMZ35152.1"/>
    <property type="molecule type" value="Genomic_DNA"/>
</dbReference>
<dbReference type="Proteomes" id="UP000012589">
    <property type="component" value="Unassembled WGS sequence"/>
</dbReference>
<dbReference type="AlphaFoldDB" id="N2B0R1"/>
<evidence type="ECO:0000313" key="2">
    <source>
        <dbReference type="Proteomes" id="UP000012589"/>
    </source>
</evidence>
<dbReference type="HOGENOM" id="CLU_1831967_0_0_9"/>
<accession>N2B0R1</accession>
<gene>
    <name evidence="1" type="ORF">C823_01050</name>
</gene>
<name>N2B0R1_9FIRM</name>
<organism evidence="1 2">
    <name type="scientific">Eubacterium plexicaudatum ASF492</name>
    <dbReference type="NCBI Taxonomy" id="1235802"/>
    <lineage>
        <taxon>Bacteria</taxon>
        <taxon>Bacillati</taxon>
        <taxon>Bacillota</taxon>
        <taxon>Clostridia</taxon>
        <taxon>Eubacteriales</taxon>
        <taxon>Eubacteriaceae</taxon>
        <taxon>Eubacterium</taxon>
    </lineage>
</organism>
<dbReference type="OrthoDB" id="2004168at2"/>
<reference evidence="1 2" key="1">
    <citation type="journal article" date="2014" name="Genome Announc.">
        <title>Draft genome sequences of the altered schaedler flora, a defined bacterial community from gnotobiotic mice.</title>
        <authorList>
            <person name="Wannemuehler M.J."/>
            <person name="Overstreet A.M."/>
            <person name="Ward D.V."/>
            <person name="Phillips G.J."/>
        </authorList>
    </citation>
    <scope>NUCLEOTIDE SEQUENCE [LARGE SCALE GENOMIC DNA]</scope>
    <source>
        <strain evidence="1 2">ASF492</strain>
    </source>
</reference>
<dbReference type="PATRIC" id="fig|1235802.3.peg.1130"/>
<proteinExistence type="predicted"/>
<dbReference type="eggNOG" id="ENOG50346CC">
    <property type="taxonomic scope" value="Bacteria"/>
</dbReference>
<sequence>MGGRKKKYVPKSWESKGETYMDDCGRMRADTSANIYESMLTSDAFALLTTKQQILYVFCKAQYYGKRKPEKDFPEVEQMQGAELFYLNWAAVQQYRLYKPSMDKNFYQDMKALCDHGLIEKVASGKGRRQKSIYRFSDRWKTWQLPEG</sequence>
<comment type="caution">
    <text evidence="1">The sequence shown here is derived from an EMBL/GenBank/DDBJ whole genome shotgun (WGS) entry which is preliminary data.</text>
</comment>
<keyword evidence="2" id="KW-1185">Reference proteome</keyword>